<evidence type="ECO:0000256" key="6">
    <source>
        <dbReference type="HAMAP-Rule" id="MF_00006"/>
    </source>
</evidence>
<dbReference type="OrthoDB" id="9769623at2"/>
<dbReference type="GO" id="GO:0005829">
    <property type="term" value="C:cytosol"/>
    <property type="evidence" value="ECO:0007669"/>
    <property type="project" value="TreeGrafter"/>
</dbReference>
<dbReference type="Proteomes" id="UP000294802">
    <property type="component" value="Unassembled WGS sequence"/>
</dbReference>
<keyword evidence="6" id="KW-0963">Cytoplasm</keyword>
<dbReference type="InterPro" id="IPR024083">
    <property type="entry name" value="Fumarase/histidase_N"/>
</dbReference>
<evidence type="ECO:0000256" key="3">
    <source>
        <dbReference type="ARBA" id="ARBA00022571"/>
    </source>
</evidence>
<comment type="subcellular location">
    <subcellularLocation>
        <location evidence="6">Cytoplasm</location>
    </subcellularLocation>
</comment>
<comment type="caution">
    <text evidence="10">The sequence shown here is derived from an EMBL/GenBank/DDBJ whole genome shotgun (WGS) entry which is preliminary data.</text>
</comment>
<evidence type="ECO:0000256" key="2">
    <source>
        <dbReference type="ARBA" id="ARBA00012338"/>
    </source>
</evidence>
<feature type="compositionally biased region" description="Polar residues" evidence="7">
    <location>
        <begin position="438"/>
        <end position="447"/>
    </location>
</feature>
<dbReference type="Gene3D" id="1.10.40.30">
    <property type="entry name" value="Fumarase/aspartase (C-terminal domain)"/>
    <property type="match status" value="1"/>
</dbReference>
<evidence type="ECO:0000313" key="11">
    <source>
        <dbReference type="Proteomes" id="UP000294802"/>
    </source>
</evidence>
<dbReference type="InterPro" id="IPR000362">
    <property type="entry name" value="Fumarate_lyase_fam"/>
</dbReference>
<comment type="catalytic activity">
    <reaction evidence="6">
        <text>2-(N(omega)-L-arginino)succinate = fumarate + L-arginine</text>
        <dbReference type="Rhea" id="RHEA:24020"/>
        <dbReference type="ChEBI" id="CHEBI:29806"/>
        <dbReference type="ChEBI" id="CHEBI:32682"/>
        <dbReference type="ChEBI" id="CHEBI:57472"/>
        <dbReference type="EC" id="4.3.2.1"/>
    </reaction>
</comment>
<dbReference type="PRINTS" id="PR00149">
    <property type="entry name" value="FUMRATELYASE"/>
</dbReference>
<dbReference type="AlphaFoldDB" id="A0A4R6BW09"/>
<keyword evidence="5 6" id="KW-0456">Lyase</keyword>
<evidence type="ECO:0000256" key="4">
    <source>
        <dbReference type="ARBA" id="ARBA00022605"/>
    </source>
</evidence>
<feature type="region of interest" description="Disordered" evidence="7">
    <location>
        <begin position="429"/>
        <end position="456"/>
    </location>
</feature>
<comment type="similarity">
    <text evidence="6">Belongs to the lyase 1 family. Argininosuccinate lyase subfamily.</text>
</comment>
<dbReference type="Pfam" id="PF14698">
    <property type="entry name" value="ASL_C2"/>
    <property type="match status" value="1"/>
</dbReference>
<dbReference type="PROSITE" id="PS00163">
    <property type="entry name" value="FUMARATE_LYASES"/>
    <property type="match status" value="1"/>
</dbReference>
<keyword evidence="11" id="KW-1185">Reference proteome</keyword>
<dbReference type="InterPro" id="IPR022761">
    <property type="entry name" value="Fumarate_lyase_N"/>
</dbReference>
<organism evidence="10 11">
    <name type="scientific">Macrococcus lamae</name>
    <dbReference type="NCBI Taxonomy" id="198484"/>
    <lineage>
        <taxon>Bacteria</taxon>
        <taxon>Bacillati</taxon>
        <taxon>Bacillota</taxon>
        <taxon>Bacilli</taxon>
        <taxon>Bacillales</taxon>
        <taxon>Staphylococcaceae</taxon>
        <taxon>Macrococcus</taxon>
    </lineage>
</organism>
<dbReference type="EMBL" id="SCWB01000003">
    <property type="protein sequence ID" value="TDM12518.1"/>
    <property type="molecule type" value="Genomic_DNA"/>
</dbReference>
<dbReference type="CDD" id="cd01359">
    <property type="entry name" value="Argininosuccinate_lyase"/>
    <property type="match status" value="1"/>
</dbReference>
<dbReference type="Gene3D" id="1.20.200.10">
    <property type="entry name" value="Fumarase/aspartase (Central domain)"/>
    <property type="match status" value="1"/>
</dbReference>
<dbReference type="FunFam" id="1.10.40.30:FF:000001">
    <property type="entry name" value="Argininosuccinate lyase"/>
    <property type="match status" value="1"/>
</dbReference>
<reference evidence="10 11" key="1">
    <citation type="submission" date="2019-01" db="EMBL/GenBank/DDBJ databases">
        <title>Draft genome sequences of the type strains of six Macrococcus species.</title>
        <authorList>
            <person name="Mazhar S."/>
            <person name="Altermann E."/>
            <person name="Hill C."/>
            <person name="Mcauliffe O."/>
        </authorList>
    </citation>
    <scope>NUCLEOTIDE SEQUENCE [LARGE SCALE GENOMIC DNA]</scope>
    <source>
        <strain evidence="10 11">CCM4815</strain>
    </source>
</reference>
<dbReference type="FunFam" id="1.10.275.10:FF:000002">
    <property type="entry name" value="Argininosuccinate lyase"/>
    <property type="match status" value="1"/>
</dbReference>
<evidence type="ECO:0000259" key="8">
    <source>
        <dbReference type="Pfam" id="PF00206"/>
    </source>
</evidence>
<dbReference type="InterPro" id="IPR009049">
    <property type="entry name" value="Argininosuccinate_lyase"/>
</dbReference>
<dbReference type="FunFam" id="1.20.200.10:FF:000015">
    <property type="entry name" value="argininosuccinate lyase isoform X2"/>
    <property type="match status" value="1"/>
</dbReference>
<dbReference type="RefSeq" id="WP_133443131.1">
    <property type="nucleotide sequence ID" value="NZ_SCWB01000003.1"/>
</dbReference>
<dbReference type="GO" id="GO:0004056">
    <property type="term" value="F:argininosuccinate lyase activity"/>
    <property type="evidence" value="ECO:0007669"/>
    <property type="project" value="UniProtKB-UniRule"/>
</dbReference>
<dbReference type="Pfam" id="PF00206">
    <property type="entry name" value="Lyase_1"/>
    <property type="match status" value="1"/>
</dbReference>
<evidence type="ECO:0000313" key="10">
    <source>
        <dbReference type="EMBL" id="TDM12518.1"/>
    </source>
</evidence>
<dbReference type="InterPro" id="IPR029419">
    <property type="entry name" value="Arg_succ_lyase_C"/>
</dbReference>
<protein>
    <recommendedName>
        <fullName evidence="2 6">Argininosuccinate lyase</fullName>
        <shortName evidence="6">ASAL</shortName>
        <ecNumber evidence="2 6">4.3.2.1</ecNumber>
    </recommendedName>
    <alternativeName>
        <fullName evidence="6">Arginosuccinase</fullName>
    </alternativeName>
</protein>
<dbReference type="SUPFAM" id="SSF48557">
    <property type="entry name" value="L-aspartase-like"/>
    <property type="match status" value="1"/>
</dbReference>
<dbReference type="NCBIfam" id="TIGR00838">
    <property type="entry name" value="argH"/>
    <property type="match status" value="1"/>
</dbReference>
<dbReference type="UniPathway" id="UPA00068">
    <property type="reaction ID" value="UER00114"/>
</dbReference>
<dbReference type="Gene3D" id="1.10.275.10">
    <property type="entry name" value="Fumarase/aspartase (N-terminal domain)"/>
    <property type="match status" value="1"/>
</dbReference>
<evidence type="ECO:0000259" key="9">
    <source>
        <dbReference type="Pfam" id="PF14698"/>
    </source>
</evidence>
<dbReference type="GO" id="GO:0042450">
    <property type="term" value="P:L-arginine biosynthetic process via ornithine"/>
    <property type="evidence" value="ECO:0007669"/>
    <property type="project" value="UniProtKB-UniRule"/>
</dbReference>
<dbReference type="PANTHER" id="PTHR43814">
    <property type="entry name" value="ARGININOSUCCINATE LYASE"/>
    <property type="match status" value="1"/>
</dbReference>
<dbReference type="EC" id="4.3.2.1" evidence="2 6"/>
<keyword evidence="4 6" id="KW-0028">Amino-acid biosynthesis</keyword>
<dbReference type="InterPro" id="IPR020557">
    <property type="entry name" value="Fumarate_lyase_CS"/>
</dbReference>
<comment type="pathway">
    <text evidence="1 6">Amino-acid biosynthesis; L-arginine biosynthesis; L-arginine from L-ornithine and carbamoyl phosphate: step 3/3.</text>
</comment>
<keyword evidence="3 6" id="KW-0055">Arginine biosynthesis</keyword>
<dbReference type="InterPro" id="IPR008948">
    <property type="entry name" value="L-Aspartase-like"/>
</dbReference>
<accession>A0A4R6BW09</accession>
<dbReference type="HAMAP" id="MF_00006">
    <property type="entry name" value="Arg_succ_lyase"/>
    <property type="match status" value="1"/>
</dbReference>
<dbReference type="PANTHER" id="PTHR43814:SF1">
    <property type="entry name" value="ARGININOSUCCINATE LYASE"/>
    <property type="match status" value="1"/>
</dbReference>
<feature type="domain" description="Fumarate lyase N-terminal" evidence="8">
    <location>
        <begin position="7"/>
        <end position="301"/>
    </location>
</feature>
<dbReference type="PRINTS" id="PR00145">
    <property type="entry name" value="ARGSUCLYASE"/>
</dbReference>
<evidence type="ECO:0000256" key="7">
    <source>
        <dbReference type="SAM" id="MobiDB-lite"/>
    </source>
</evidence>
<feature type="domain" description="Argininosuccinate lyase C-terminal" evidence="9">
    <location>
        <begin position="364"/>
        <end position="432"/>
    </location>
</feature>
<name>A0A4R6BW09_9STAP</name>
<gene>
    <name evidence="6 10" type="primary">argH</name>
    <name evidence="10" type="ORF">ERX29_02600</name>
</gene>
<sequence>MSKAWGGRFKEEMAQQVLAFNESITVDKRLYAQDIEGSIAHAMMLCQQSILSQTDADTIIEGLLTIKQQIESGNAQFSIEDEDIHMNIEKLLIKIIGPVGGKLHTGRSRNDQVATDMHLFARQAVQELIEAVRLLQQTIVQISEEYIEVVMPGYTHLQRAQPVLLSHHLMTYFWMLQRDKERLHDSLKRINVSPLGSGALAGTTFPINQRHTMELLEFEDIYPNSMDAVSDRDYLLETMNNMNLIMIHLSRLSEEIILWCSEEFNFIKLSDQYSTGSSIMPQKKNPDMAELVRGKTGSVTGHYIALLITLKGLPLAYNKDLQEDKKGFFDALDDTLSSLKIYSGMLSSLTVNHDNLKQSVNQDFSNATELADYLVTLGIPFREAHAITGRLVLDCIDKGRLLKDVSMKEYKDIDSRISENIHSILTPQSSVERRRNENGTSAQSVKNQIKKGKALL</sequence>
<evidence type="ECO:0000256" key="5">
    <source>
        <dbReference type="ARBA" id="ARBA00023239"/>
    </source>
</evidence>
<evidence type="ECO:0000256" key="1">
    <source>
        <dbReference type="ARBA" id="ARBA00004941"/>
    </source>
</evidence>
<proteinExistence type="inferred from homology"/>